<keyword evidence="1" id="KW-0732">Signal</keyword>
<dbReference type="EMBL" id="CZAI01000009">
    <property type="protein sequence ID" value="CUP95927.1"/>
    <property type="molecule type" value="Genomic_DNA"/>
</dbReference>
<dbReference type="CDD" id="cd13120">
    <property type="entry name" value="BF2867_like_N"/>
    <property type="match status" value="1"/>
</dbReference>
<organism evidence="2 3">
    <name type="scientific">Bacteroides caccae</name>
    <dbReference type="NCBI Taxonomy" id="47678"/>
    <lineage>
        <taxon>Bacteria</taxon>
        <taxon>Pseudomonadati</taxon>
        <taxon>Bacteroidota</taxon>
        <taxon>Bacteroidia</taxon>
        <taxon>Bacteroidales</taxon>
        <taxon>Bacteroidaceae</taxon>
        <taxon>Bacteroides</taxon>
    </lineage>
</organism>
<feature type="signal peptide" evidence="1">
    <location>
        <begin position="1"/>
        <end position="24"/>
    </location>
</feature>
<dbReference type="CDD" id="cd13121">
    <property type="entry name" value="BF2867_like_C"/>
    <property type="match status" value="1"/>
</dbReference>
<evidence type="ECO:0000313" key="3">
    <source>
        <dbReference type="Proteomes" id="UP000095657"/>
    </source>
</evidence>
<dbReference type="AlphaFoldDB" id="A0A174SJ41"/>
<dbReference type="STRING" id="47678.ERS852494_03550"/>
<evidence type="ECO:0000256" key="1">
    <source>
        <dbReference type="SAM" id="SignalP"/>
    </source>
</evidence>
<evidence type="ECO:0008006" key="4">
    <source>
        <dbReference type="Google" id="ProtNLM"/>
    </source>
</evidence>
<dbReference type="Pfam" id="PF13149">
    <property type="entry name" value="Mfa_like_1"/>
    <property type="match status" value="1"/>
</dbReference>
<dbReference type="Gene3D" id="2.60.40.2620">
    <property type="entry name" value="Fimbrillin-like"/>
    <property type="match status" value="1"/>
</dbReference>
<feature type="chain" id="PRO_5008033025" description="Fimbrillin family protein" evidence="1">
    <location>
        <begin position="25"/>
        <end position="322"/>
    </location>
</feature>
<name>A0A174SJ41_9BACE</name>
<dbReference type="InterPro" id="IPR025049">
    <property type="entry name" value="Mfa-like_1"/>
</dbReference>
<dbReference type="Gene3D" id="2.60.40.2630">
    <property type="match status" value="1"/>
</dbReference>
<dbReference type="InterPro" id="IPR042278">
    <property type="entry name" value="Mfa-like_1_N"/>
</dbReference>
<gene>
    <name evidence="2" type="ORF">ERS852494_03550</name>
</gene>
<evidence type="ECO:0000313" key="2">
    <source>
        <dbReference type="EMBL" id="CUP95927.1"/>
    </source>
</evidence>
<protein>
    <recommendedName>
        <fullName evidence="4">Fimbrillin family protein</fullName>
    </recommendedName>
</protein>
<accession>A0A174SJ41</accession>
<dbReference type="RefSeq" id="WP_055173308.1">
    <property type="nucleotide sequence ID" value="NZ_CZAI01000009.1"/>
</dbReference>
<proteinExistence type="predicted"/>
<dbReference type="Proteomes" id="UP000095657">
    <property type="component" value="Unassembled WGS sequence"/>
</dbReference>
<sequence>MIMNNNLFKTLFIPAVACLLGACAESMDPDMETSGNSGAIRFAGPAVTRAAIDDTDEMLTNGNSFSVWGNYTDGAGGTATSVFNAEKVTYVSGMWGYEGTRYWLAGKTYDFYALYPSKETLGDGVSVACTDGTFTVKGFDATKGHDLMTAEKTDIVTETGNVPEAVSFKFFHRLTRLAFNVKAVGRDVTVTSFKVNGVIREGDLTHTAGGTSEWSNTTTTTADDRLLAASDVDVASGKTQDMLGNVLLPPHTDLTGAEIAISYRFEGETADRSSTVSLSGGSAEQWDAGRRYAYTLTVSAASLEIKVKVLDWDEEDTSVSWN</sequence>
<reference evidence="2 3" key="1">
    <citation type="submission" date="2015-09" db="EMBL/GenBank/DDBJ databases">
        <authorList>
            <consortium name="Pathogen Informatics"/>
        </authorList>
    </citation>
    <scope>NUCLEOTIDE SEQUENCE [LARGE SCALE GENOMIC DNA]</scope>
    <source>
        <strain evidence="2 3">2789STDY5834880</strain>
    </source>
</reference>